<keyword evidence="8" id="KW-1185">Reference proteome</keyword>
<keyword evidence="2 5" id="KW-0812">Transmembrane</keyword>
<sequence>MSSANCVFGALQLRQRADASNFCCLWEQRWMTSRAACETGEETMGQTGNCLQEDEDGEHDEAWDREIFSRLGLPPQFPLELPEDLSQQGELELQVPTAALLRLVPPSQAETELRPADAAPLRPAALDVPASTVLSTELAHERALMAWTRTSFATSKMLFCFGFLPIALDKRLKVSASAIMSIALVLAAVVALLVGWQRYLQVKRQGVLQARRIDIRPALQCLLLYVVLSCGCVLLKF</sequence>
<protein>
    <recommendedName>
        <fullName evidence="6">DUF202 domain-containing protein</fullName>
    </recommendedName>
</protein>
<keyword evidence="3 5" id="KW-1133">Transmembrane helix</keyword>
<dbReference type="EMBL" id="CAXAMN010021440">
    <property type="protein sequence ID" value="CAK9059567.1"/>
    <property type="molecule type" value="Genomic_DNA"/>
</dbReference>
<dbReference type="InterPro" id="IPR003807">
    <property type="entry name" value="DUF202"/>
</dbReference>
<dbReference type="Proteomes" id="UP001642484">
    <property type="component" value="Unassembled WGS sequence"/>
</dbReference>
<evidence type="ECO:0000256" key="5">
    <source>
        <dbReference type="SAM" id="Phobius"/>
    </source>
</evidence>
<evidence type="ECO:0000313" key="8">
    <source>
        <dbReference type="Proteomes" id="UP001642484"/>
    </source>
</evidence>
<dbReference type="Pfam" id="PF02656">
    <property type="entry name" value="DUF202"/>
    <property type="match status" value="1"/>
</dbReference>
<evidence type="ECO:0000313" key="7">
    <source>
        <dbReference type="EMBL" id="CAK9059567.1"/>
    </source>
</evidence>
<evidence type="ECO:0000256" key="2">
    <source>
        <dbReference type="ARBA" id="ARBA00022692"/>
    </source>
</evidence>
<comment type="caution">
    <text evidence="7">The sequence shown here is derived from an EMBL/GenBank/DDBJ whole genome shotgun (WGS) entry which is preliminary data.</text>
</comment>
<feature type="transmembrane region" description="Helical" evidence="5">
    <location>
        <begin position="174"/>
        <end position="196"/>
    </location>
</feature>
<reference evidence="7 8" key="1">
    <citation type="submission" date="2024-02" db="EMBL/GenBank/DDBJ databases">
        <authorList>
            <person name="Chen Y."/>
            <person name="Shah S."/>
            <person name="Dougan E. K."/>
            <person name="Thang M."/>
            <person name="Chan C."/>
        </authorList>
    </citation>
    <scope>NUCLEOTIDE SEQUENCE [LARGE SCALE GENOMIC DNA]</scope>
</reference>
<evidence type="ECO:0000256" key="1">
    <source>
        <dbReference type="ARBA" id="ARBA00004127"/>
    </source>
</evidence>
<feature type="transmembrane region" description="Helical" evidence="5">
    <location>
        <begin position="217"/>
        <end position="236"/>
    </location>
</feature>
<evidence type="ECO:0000259" key="6">
    <source>
        <dbReference type="Pfam" id="PF02656"/>
    </source>
</evidence>
<feature type="domain" description="DUF202" evidence="6">
    <location>
        <begin position="138"/>
        <end position="204"/>
    </location>
</feature>
<gene>
    <name evidence="7" type="ORF">CCMP2556_LOCUS29334</name>
</gene>
<name>A0ABP0N9M3_9DINO</name>
<keyword evidence="4 5" id="KW-0472">Membrane</keyword>
<comment type="subcellular location">
    <subcellularLocation>
        <location evidence="1">Endomembrane system</location>
        <topology evidence="1">Multi-pass membrane protein</topology>
    </subcellularLocation>
</comment>
<evidence type="ECO:0000256" key="3">
    <source>
        <dbReference type="ARBA" id="ARBA00022989"/>
    </source>
</evidence>
<evidence type="ECO:0000256" key="4">
    <source>
        <dbReference type="ARBA" id="ARBA00023136"/>
    </source>
</evidence>
<organism evidence="7 8">
    <name type="scientific">Durusdinium trenchii</name>
    <dbReference type="NCBI Taxonomy" id="1381693"/>
    <lineage>
        <taxon>Eukaryota</taxon>
        <taxon>Sar</taxon>
        <taxon>Alveolata</taxon>
        <taxon>Dinophyceae</taxon>
        <taxon>Suessiales</taxon>
        <taxon>Symbiodiniaceae</taxon>
        <taxon>Durusdinium</taxon>
    </lineage>
</organism>
<accession>A0ABP0N9M3</accession>
<proteinExistence type="predicted"/>